<dbReference type="Proteomes" id="UP001311915">
    <property type="component" value="Unassembled WGS sequence"/>
</dbReference>
<feature type="transmembrane region" description="Helical" evidence="1">
    <location>
        <begin position="92"/>
        <end position="110"/>
    </location>
</feature>
<reference evidence="2 3" key="1">
    <citation type="submission" date="2023-10" db="EMBL/GenBank/DDBJ databases">
        <title>Genome-Wide Identification Analysis in wild type Solanum Pinnatisectum Reveals Some Genes Defensing Phytophthora Infestans.</title>
        <authorList>
            <person name="Sun C."/>
        </authorList>
    </citation>
    <scope>NUCLEOTIDE SEQUENCE [LARGE SCALE GENOMIC DNA]</scope>
    <source>
        <strain evidence="2">LQN</strain>
        <tissue evidence="2">Leaf</tissue>
    </source>
</reference>
<evidence type="ECO:0000313" key="2">
    <source>
        <dbReference type="EMBL" id="KAK4713769.1"/>
    </source>
</evidence>
<evidence type="ECO:0000256" key="1">
    <source>
        <dbReference type="SAM" id="Phobius"/>
    </source>
</evidence>
<organism evidence="2 3">
    <name type="scientific">Solanum pinnatisectum</name>
    <name type="common">tansyleaf nightshade</name>
    <dbReference type="NCBI Taxonomy" id="50273"/>
    <lineage>
        <taxon>Eukaryota</taxon>
        <taxon>Viridiplantae</taxon>
        <taxon>Streptophyta</taxon>
        <taxon>Embryophyta</taxon>
        <taxon>Tracheophyta</taxon>
        <taxon>Spermatophyta</taxon>
        <taxon>Magnoliopsida</taxon>
        <taxon>eudicotyledons</taxon>
        <taxon>Gunneridae</taxon>
        <taxon>Pentapetalae</taxon>
        <taxon>asterids</taxon>
        <taxon>lamiids</taxon>
        <taxon>Solanales</taxon>
        <taxon>Solanaceae</taxon>
        <taxon>Solanoideae</taxon>
        <taxon>Solaneae</taxon>
        <taxon>Solanum</taxon>
    </lineage>
</organism>
<sequence>MKPINIDFHYIINNIRRRLAGWKTKFLNLTRRIVFAKVTLNDISFHVMQYIKLPTKIIDTISKVQRDFVWGTTAEKRKIHLLQWECITNTKCMGGLASGIVIGLFIYYNFSQ</sequence>
<keyword evidence="1" id="KW-1133">Transmembrane helix</keyword>
<evidence type="ECO:0000313" key="3">
    <source>
        <dbReference type="Proteomes" id="UP001311915"/>
    </source>
</evidence>
<keyword evidence="1" id="KW-0812">Transmembrane</keyword>
<gene>
    <name evidence="2" type="ORF">R3W88_019676</name>
</gene>
<accession>A0AAV9KKA8</accession>
<dbReference type="PANTHER" id="PTHR33116:SF70">
    <property type="entry name" value="NON-LTR RETROELEMENT REVERSE TRANSCRIPTASE-LIKE PROTEIN"/>
    <property type="match status" value="1"/>
</dbReference>
<dbReference type="AlphaFoldDB" id="A0AAV9KKA8"/>
<keyword evidence="1" id="KW-0472">Membrane</keyword>
<dbReference type="PANTHER" id="PTHR33116">
    <property type="entry name" value="REVERSE TRANSCRIPTASE ZINC-BINDING DOMAIN-CONTAINING PROTEIN-RELATED-RELATED"/>
    <property type="match status" value="1"/>
</dbReference>
<protein>
    <submittedName>
        <fullName evidence="2">Uncharacterized protein</fullName>
    </submittedName>
</protein>
<name>A0AAV9KKA8_9SOLN</name>
<proteinExistence type="predicted"/>
<dbReference type="EMBL" id="JAWPEI010000010">
    <property type="protein sequence ID" value="KAK4713769.1"/>
    <property type="molecule type" value="Genomic_DNA"/>
</dbReference>
<comment type="caution">
    <text evidence="2">The sequence shown here is derived from an EMBL/GenBank/DDBJ whole genome shotgun (WGS) entry which is preliminary data.</text>
</comment>
<keyword evidence="3" id="KW-1185">Reference proteome</keyword>